<protein>
    <submittedName>
        <fullName evidence="4">Glutamate mutase epsilon subunit</fullName>
    </submittedName>
</protein>
<proteinExistence type="predicted"/>
<keyword evidence="1" id="KW-0846">Cobalamin</keyword>
<dbReference type="SUPFAM" id="SSF51703">
    <property type="entry name" value="Cobalamin (vitamin B12)-dependent enzymes"/>
    <property type="match status" value="1"/>
</dbReference>
<evidence type="ECO:0000256" key="1">
    <source>
        <dbReference type="ARBA" id="ARBA00022628"/>
    </source>
</evidence>
<keyword evidence="2" id="KW-0413">Isomerase</keyword>
<dbReference type="RefSeq" id="WP_155350926.1">
    <property type="nucleotide sequence ID" value="NZ_BAAAHM010000057.1"/>
</dbReference>
<dbReference type="EMBL" id="BLAF01000081">
    <property type="protein sequence ID" value="GES26192.1"/>
    <property type="molecule type" value="Genomic_DNA"/>
</dbReference>
<keyword evidence="5" id="KW-1185">Reference proteome</keyword>
<dbReference type="GO" id="GO:0031419">
    <property type="term" value="F:cobalamin binding"/>
    <property type="evidence" value="ECO:0007669"/>
    <property type="project" value="UniProtKB-KW"/>
</dbReference>
<dbReference type="OrthoDB" id="5332339at2"/>
<dbReference type="Pfam" id="PF06368">
    <property type="entry name" value="Met_asp_mut_E"/>
    <property type="match status" value="1"/>
</dbReference>
<dbReference type="Gene3D" id="3.90.970.10">
    <property type="match status" value="1"/>
</dbReference>
<dbReference type="GO" id="GO:0019670">
    <property type="term" value="P:anaerobic L-glutamate catabolic process"/>
    <property type="evidence" value="ECO:0007669"/>
    <property type="project" value="InterPro"/>
</dbReference>
<dbReference type="Proteomes" id="UP000377595">
    <property type="component" value="Unassembled WGS sequence"/>
</dbReference>
<dbReference type="AlphaFoldDB" id="A0A5M3XYT4"/>
<evidence type="ECO:0000256" key="3">
    <source>
        <dbReference type="ARBA" id="ARBA00023285"/>
    </source>
</evidence>
<comment type="caution">
    <text evidence="4">The sequence shown here is derived from an EMBL/GenBank/DDBJ whole genome shotgun (WGS) entry which is preliminary data.</text>
</comment>
<dbReference type="InterPro" id="IPR006396">
    <property type="entry name" value="Glu_mut_E"/>
</dbReference>
<organism evidence="4 5">
    <name type="scientific">Acrocarpospora pleiomorpha</name>
    <dbReference type="NCBI Taxonomy" id="90975"/>
    <lineage>
        <taxon>Bacteria</taxon>
        <taxon>Bacillati</taxon>
        <taxon>Actinomycetota</taxon>
        <taxon>Actinomycetes</taxon>
        <taxon>Streptosporangiales</taxon>
        <taxon>Streptosporangiaceae</taxon>
        <taxon>Acrocarpospora</taxon>
    </lineage>
</organism>
<evidence type="ECO:0000256" key="2">
    <source>
        <dbReference type="ARBA" id="ARBA00023235"/>
    </source>
</evidence>
<name>A0A5M3XYT4_9ACTN</name>
<dbReference type="Gene3D" id="3.20.20.240">
    <property type="entry name" value="Methylmalonyl-CoA mutase"/>
    <property type="match status" value="1"/>
</dbReference>
<reference evidence="4 5" key="1">
    <citation type="submission" date="2019-10" db="EMBL/GenBank/DDBJ databases">
        <title>Whole genome shotgun sequence of Acrocarpospora pleiomorpha NBRC 16267.</title>
        <authorList>
            <person name="Ichikawa N."/>
            <person name="Kimura A."/>
            <person name="Kitahashi Y."/>
            <person name="Komaki H."/>
            <person name="Oguchi A."/>
        </authorList>
    </citation>
    <scope>NUCLEOTIDE SEQUENCE [LARGE SCALE GENOMIC DNA]</scope>
    <source>
        <strain evidence="4 5">NBRC 16267</strain>
    </source>
</reference>
<evidence type="ECO:0000313" key="4">
    <source>
        <dbReference type="EMBL" id="GES26192.1"/>
    </source>
</evidence>
<dbReference type="InterPro" id="IPR014714">
    <property type="entry name" value="Glu_mut_E_C_dom_sf"/>
</dbReference>
<keyword evidence="3" id="KW-0170">Cobalt</keyword>
<accession>A0A5M3XYT4</accession>
<dbReference type="GO" id="GO:0050097">
    <property type="term" value="F:methylaspartate mutase activity"/>
    <property type="evidence" value="ECO:0007669"/>
    <property type="project" value="InterPro"/>
</dbReference>
<evidence type="ECO:0000313" key="5">
    <source>
        <dbReference type="Proteomes" id="UP000377595"/>
    </source>
</evidence>
<sequence length="491" mass="52568">MPDQVSNEMLDLDELKTQRASVFHRQLGREPYDLDEAWDFARSNAERRGMAATLARAKATGNTVAIPRAGVAHWDAQLELMRTLSAAGAGVVPITVDSLTRSLKFEDAAKALAQSTPDRSVLNGYPLLAHGVERTRELISAVDRPVIVRANAIDLRLVAETAFASGATGFVSGPMYATLEYSKLGSLEVSIPNWQYIFRLMGEYAAHGVPIVEDAIGFAQSGTCSVPSLMHVGVVLDALIMAGQGVKHIVPYQMLQGHVAQDVAGCIAVGTLTDEYLAKLGFGDVRTYVASSDWNGAFPARQPDAYGLLAANVLACAIARTPVNYVKTIEEGIGVPTAAANAASIRFTRYLTHLISRQATSLLSPEVEFELELNLMEARAILDAVLDMGNGDPVRGSISALATGVLDIPFSPNVHVRGNVLPVRDADGAVRFLDHGALPLPAAALRIEAERLASRRARSGSGELSYQDVIDDLSFLEFEEPTLPEGGDPHS</sequence>
<gene>
    <name evidence="4" type="ORF">Aple_090910</name>
</gene>
<dbReference type="InterPro" id="IPR016176">
    <property type="entry name" value="Cbl-dep_enz_cat"/>
</dbReference>